<reference evidence="4" key="1">
    <citation type="submission" date="2020-12" db="UniProtKB">
        <authorList>
            <consortium name="WormBaseParasite"/>
        </authorList>
    </citation>
    <scope>IDENTIFICATION</scope>
    <source>
        <strain evidence="4">MHco3</strain>
    </source>
</reference>
<accession>A0A7I4XRB8</accession>
<evidence type="ECO:0000256" key="1">
    <source>
        <dbReference type="SAM" id="Phobius"/>
    </source>
</evidence>
<name>A0A7I4XRB8_HAECO</name>
<keyword evidence="3" id="KW-1185">Reference proteome</keyword>
<keyword evidence="1" id="KW-1133">Transmembrane helix</keyword>
<sequence>MFTNISWTFMTLVVIDIIFGQICFDQDVEEGCHLQFKLDYNMCGRNMTFDRSIEVYDGDPVFVSGSNLIILCSPLSCLADISLFLGEGKSLTSEPMRDAHMCLGRLAKSGHLHDTLKKTYHRVRPERLILPFRGVREAPYLSEKIVVESETKRFLNSKRSYRLNRAVLIALVLLLGLILMLQYYLLLYLMRMRRTHVLVSRSAVFEEVGEKTTTTTNANSTLSTGTLRKSIIGASTSASKSFVRPSVVEKPYEDAGNSLDDNVPSELKSKKALSELQSRLM</sequence>
<feature type="signal peptide" evidence="2">
    <location>
        <begin position="1"/>
        <end position="20"/>
    </location>
</feature>
<dbReference type="Proteomes" id="UP000025227">
    <property type="component" value="Unplaced"/>
</dbReference>
<organism evidence="3 4">
    <name type="scientific">Haemonchus contortus</name>
    <name type="common">Barber pole worm</name>
    <dbReference type="NCBI Taxonomy" id="6289"/>
    <lineage>
        <taxon>Eukaryota</taxon>
        <taxon>Metazoa</taxon>
        <taxon>Ecdysozoa</taxon>
        <taxon>Nematoda</taxon>
        <taxon>Chromadorea</taxon>
        <taxon>Rhabditida</taxon>
        <taxon>Rhabditina</taxon>
        <taxon>Rhabditomorpha</taxon>
        <taxon>Strongyloidea</taxon>
        <taxon>Trichostrongylidae</taxon>
        <taxon>Haemonchus</taxon>
    </lineage>
</organism>
<feature type="chain" id="PRO_5029852465" evidence="2">
    <location>
        <begin position="21"/>
        <end position="281"/>
    </location>
</feature>
<keyword evidence="1" id="KW-0472">Membrane</keyword>
<protein>
    <submittedName>
        <fullName evidence="4">Uncharacterized protein</fullName>
    </submittedName>
</protein>
<dbReference type="WBParaSite" id="HCON_00000600-00001">
    <property type="protein sequence ID" value="HCON_00000600-00001"/>
    <property type="gene ID" value="HCON_00000600"/>
</dbReference>
<evidence type="ECO:0000313" key="4">
    <source>
        <dbReference type="WBParaSite" id="HCON_00000600-00001"/>
    </source>
</evidence>
<evidence type="ECO:0000256" key="2">
    <source>
        <dbReference type="SAM" id="SignalP"/>
    </source>
</evidence>
<keyword evidence="2" id="KW-0732">Signal</keyword>
<feature type="transmembrane region" description="Helical" evidence="1">
    <location>
        <begin position="166"/>
        <end position="186"/>
    </location>
</feature>
<evidence type="ECO:0000313" key="3">
    <source>
        <dbReference type="Proteomes" id="UP000025227"/>
    </source>
</evidence>
<dbReference type="AlphaFoldDB" id="A0A7I4XRB8"/>
<proteinExistence type="predicted"/>
<keyword evidence="1" id="KW-0812">Transmembrane</keyword>